<dbReference type="PROSITE" id="PS50209">
    <property type="entry name" value="CARD"/>
    <property type="match status" value="1"/>
</dbReference>
<reference evidence="3" key="2">
    <citation type="submission" date="2018-07" db="EMBL/GenBank/DDBJ databases">
        <authorList>
            <person name="Quirk P.G."/>
            <person name="Krulwich T.A."/>
        </authorList>
    </citation>
    <scope>NUCLEOTIDE SEQUENCE</scope>
</reference>
<dbReference type="Pfam" id="PF00619">
    <property type="entry name" value="CARD"/>
    <property type="match status" value="1"/>
</dbReference>
<evidence type="ECO:0000313" key="3">
    <source>
        <dbReference type="EMBL" id="SSX28218.1"/>
    </source>
</evidence>
<dbReference type="AlphaFoldDB" id="A0A336L3V0"/>
<dbReference type="SUPFAM" id="SSF47986">
    <property type="entry name" value="DEATH domain"/>
    <property type="match status" value="1"/>
</dbReference>
<reference evidence="2" key="1">
    <citation type="submission" date="2018-04" db="EMBL/GenBank/DDBJ databases">
        <authorList>
            <person name="Go L.Y."/>
            <person name="Mitchell J.A."/>
        </authorList>
    </citation>
    <scope>NUCLEOTIDE SEQUENCE</scope>
    <source>
        <tissue evidence="2">Whole organism</tissue>
    </source>
</reference>
<dbReference type="EMBL" id="UFQS01000964">
    <property type="protein sequence ID" value="SSX07984.1"/>
    <property type="molecule type" value="Genomic_DNA"/>
</dbReference>
<sequence length="118" mass="13700">MPSDLEIEEIHNLLSRHRIQIGKDIEAHLLGLLVKKNVLTLDDEEFVSNGLTIDDKCNRLIEIISKNGYDKFQEFCYSIESEFTKLITDLINDGLNCKELIETHLKLFEEHGERPVLF</sequence>
<dbReference type="VEuPathDB" id="VectorBase:CSON015357"/>
<evidence type="ECO:0000313" key="2">
    <source>
        <dbReference type="EMBL" id="SSX07984.1"/>
    </source>
</evidence>
<dbReference type="InterPro" id="IPR011029">
    <property type="entry name" value="DEATH-like_dom_sf"/>
</dbReference>
<gene>
    <name evidence="2" type="primary">CSON015357</name>
</gene>
<protein>
    <submittedName>
        <fullName evidence="2">CSON015357 protein</fullName>
    </submittedName>
</protein>
<proteinExistence type="predicted"/>
<dbReference type="EMBL" id="UFQT01000964">
    <property type="protein sequence ID" value="SSX28218.1"/>
    <property type="molecule type" value="Genomic_DNA"/>
</dbReference>
<evidence type="ECO:0000259" key="1">
    <source>
        <dbReference type="PROSITE" id="PS50209"/>
    </source>
</evidence>
<organism evidence="2">
    <name type="scientific">Culicoides sonorensis</name>
    <name type="common">Biting midge</name>
    <dbReference type="NCBI Taxonomy" id="179676"/>
    <lineage>
        <taxon>Eukaryota</taxon>
        <taxon>Metazoa</taxon>
        <taxon>Ecdysozoa</taxon>
        <taxon>Arthropoda</taxon>
        <taxon>Hexapoda</taxon>
        <taxon>Insecta</taxon>
        <taxon>Pterygota</taxon>
        <taxon>Neoptera</taxon>
        <taxon>Endopterygota</taxon>
        <taxon>Diptera</taxon>
        <taxon>Nematocera</taxon>
        <taxon>Chironomoidea</taxon>
        <taxon>Ceratopogonidae</taxon>
        <taxon>Ceratopogoninae</taxon>
        <taxon>Culicoides</taxon>
        <taxon>Monoculicoides</taxon>
    </lineage>
</organism>
<name>A0A336L3V0_CULSO</name>
<dbReference type="Gene3D" id="1.10.533.10">
    <property type="entry name" value="Death Domain, Fas"/>
    <property type="match status" value="1"/>
</dbReference>
<accession>A0A336L3V0</accession>
<feature type="domain" description="CARD" evidence="1">
    <location>
        <begin position="6"/>
        <end position="94"/>
    </location>
</feature>
<dbReference type="GO" id="GO:0042981">
    <property type="term" value="P:regulation of apoptotic process"/>
    <property type="evidence" value="ECO:0007669"/>
    <property type="project" value="InterPro"/>
</dbReference>
<dbReference type="InterPro" id="IPR001315">
    <property type="entry name" value="CARD"/>
</dbReference>